<evidence type="ECO:0000313" key="3">
    <source>
        <dbReference type="EMBL" id="EOT69096.1"/>
    </source>
</evidence>
<reference evidence="3 5" key="2">
    <citation type="submission" date="2013-03" db="EMBL/GenBank/DDBJ databases">
        <title>The Genome Sequence of Enterococcus malodoratus ATCC_43197 (PacBio/Illumina hybrid assembly).</title>
        <authorList>
            <consortium name="The Broad Institute Genomics Platform"/>
            <consortium name="The Broad Institute Genome Sequencing Center for Infectious Disease"/>
            <person name="Earl A."/>
            <person name="Russ C."/>
            <person name="Gilmore M."/>
            <person name="Surin D."/>
            <person name="Walker B."/>
            <person name="Young S."/>
            <person name="Zeng Q."/>
            <person name="Gargeya S."/>
            <person name="Fitzgerald M."/>
            <person name="Haas B."/>
            <person name="Abouelleil A."/>
            <person name="Allen A.W."/>
            <person name="Alvarado L."/>
            <person name="Arachchi H.M."/>
            <person name="Berlin A.M."/>
            <person name="Chapman S.B."/>
            <person name="Gainer-Dewar J."/>
            <person name="Goldberg J."/>
            <person name="Griggs A."/>
            <person name="Gujja S."/>
            <person name="Hansen M."/>
            <person name="Howarth C."/>
            <person name="Imamovic A."/>
            <person name="Ireland A."/>
            <person name="Larimer J."/>
            <person name="McCowan C."/>
            <person name="Murphy C."/>
            <person name="Pearson M."/>
            <person name="Poon T.W."/>
            <person name="Priest M."/>
            <person name="Roberts A."/>
            <person name="Saif S."/>
            <person name="Shea T."/>
            <person name="Sisk P."/>
            <person name="Sykes S."/>
            <person name="Wortman J."/>
            <person name="Nusbaum C."/>
            <person name="Birren B."/>
        </authorList>
    </citation>
    <scope>NUCLEOTIDE SEQUENCE [LARGE SCALE GENOMIC DNA]</scope>
    <source>
        <strain evidence="3 5">ATCC 43197</strain>
    </source>
</reference>
<keyword evidence="1" id="KW-0472">Membrane</keyword>
<gene>
    <name evidence="3" type="ORF">I585_00556</name>
    <name evidence="2" type="ORF">UAI_00625</name>
</gene>
<dbReference type="Proteomes" id="UP000013783">
    <property type="component" value="Unassembled WGS sequence"/>
</dbReference>
<evidence type="ECO:0000313" key="5">
    <source>
        <dbReference type="Proteomes" id="UP000014148"/>
    </source>
</evidence>
<feature type="transmembrane region" description="Helical" evidence="1">
    <location>
        <begin position="12"/>
        <end position="31"/>
    </location>
</feature>
<keyword evidence="5" id="KW-1185">Reference proteome</keyword>
<comment type="caution">
    <text evidence="2">The sequence shown here is derived from an EMBL/GenBank/DDBJ whole genome shotgun (WGS) entry which is preliminary data.</text>
</comment>
<accession>R2P8F7</accession>
<feature type="transmembrane region" description="Helical" evidence="1">
    <location>
        <begin position="102"/>
        <end position="120"/>
    </location>
</feature>
<keyword evidence="1" id="KW-1133">Transmembrane helix</keyword>
<dbReference type="EMBL" id="AJAK01000007">
    <property type="protein sequence ID" value="EOH80587.1"/>
    <property type="molecule type" value="Genomic_DNA"/>
</dbReference>
<proteinExistence type="predicted"/>
<dbReference type="RefSeq" id="WP_010739507.1">
    <property type="nucleotide sequence ID" value="NZ_KB946249.1"/>
</dbReference>
<evidence type="ECO:0000313" key="4">
    <source>
        <dbReference type="Proteomes" id="UP000013783"/>
    </source>
</evidence>
<feature type="transmembrane region" description="Helical" evidence="1">
    <location>
        <begin position="127"/>
        <end position="147"/>
    </location>
</feature>
<evidence type="ECO:0000313" key="2">
    <source>
        <dbReference type="EMBL" id="EOH80587.1"/>
    </source>
</evidence>
<dbReference type="OrthoDB" id="2612066at2"/>
<protein>
    <submittedName>
        <fullName evidence="2">Uncharacterized protein</fullName>
    </submittedName>
</protein>
<dbReference type="EMBL" id="ASWA01000002">
    <property type="protein sequence ID" value="EOT69096.1"/>
    <property type="molecule type" value="Genomic_DNA"/>
</dbReference>
<dbReference type="Proteomes" id="UP000014148">
    <property type="component" value="Unassembled WGS sequence"/>
</dbReference>
<feature type="transmembrane region" description="Helical" evidence="1">
    <location>
        <begin position="43"/>
        <end position="64"/>
    </location>
</feature>
<evidence type="ECO:0000256" key="1">
    <source>
        <dbReference type="SAM" id="Phobius"/>
    </source>
</evidence>
<name>R2P8F7_9ENTE</name>
<keyword evidence="1" id="KW-0812">Transmembrane</keyword>
<feature type="transmembrane region" description="Helical" evidence="1">
    <location>
        <begin position="76"/>
        <end position="96"/>
    </location>
</feature>
<dbReference type="eggNOG" id="ENOG50317TR">
    <property type="taxonomic scope" value="Bacteria"/>
</dbReference>
<sequence>MKNYRIGFSPIGLLTVCLVMLPNLLFLFITPPNNVLSQNESSFWLWNLLENVGRFGMMGSLCFILNRTPARKNSVLTMSALGSLILYFVLWGFYFAGISNGLMLVGLAVFPSIFFLLTAWKLRNPFALSFVALFALTHITITASNFLF</sequence>
<organism evidence="2 4">
    <name type="scientific">Enterococcus malodoratus ATCC 43197</name>
    <dbReference type="NCBI Taxonomy" id="1158601"/>
    <lineage>
        <taxon>Bacteria</taxon>
        <taxon>Bacillati</taxon>
        <taxon>Bacillota</taxon>
        <taxon>Bacilli</taxon>
        <taxon>Lactobacillales</taxon>
        <taxon>Enterococcaceae</taxon>
        <taxon>Enterococcus</taxon>
    </lineage>
</organism>
<dbReference type="PATRIC" id="fig|1158601.3.peg.605"/>
<dbReference type="STRING" id="71451.RV07_GL000588"/>
<reference evidence="2 4" key="1">
    <citation type="submission" date="2013-02" db="EMBL/GenBank/DDBJ databases">
        <title>The Genome Sequence of Enterococcus malodoratus ATCC_43197.</title>
        <authorList>
            <consortium name="The Broad Institute Genome Sequencing Platform"/>
            <consortium name="The Broad Institute Genome Sequencing Center for Infectious Disease"/>
            <person name="Earl A.M."/>
            <person name="Gilmore M.S."/>
            <person name="Lebreton F."/>
            <person name="Walker B."/>
            <person name="Young S.K."/>
            <person name="Zeng Q."/>
            <person name="Gargeya S."/>
            <person name="Fitzgerald M."/>
            <person name="Haas B."/>
            <person name="Abouelleil A."/>
            <person name="Alvarado L."/>
            <person name="Arachchi H.M."/>
            <person name="Berlin A.M."/>
            <person name="Chapman S.B."/>
            <person name="Dewar J."/>
            <person name="Goldberg J."/>
            <person name="Griggs A."/>
            <person name="Gujja S."/>
            <person name="Hansen M."/>
            <person name="Howarth C."/>
            <person name="Imamovic A."/>
            <person name="Larimer J."/>
            <person name="McCowan C."/>
            <person name="Murphy C."/>
            <person name="Neiman D."/>
            <person name="Pearson M."/>
            <person name="Priest M."/>
            <person name="Roberts A."/>
            <person name="Saif S."/>
            <person name="Shea T."/>
            <person name="Sisk P."/>
            <person name="Sykes S."/>
            <person name="Wortman J."/>
            <person name="Nusbaum C."/>
            <person name="Birren B."/>
        </authorList>
    </citation>
    <scope>NUCLEOTIDE SEQUENCE [LARGE SCALE GENOMIC DNA]</scope>
    <source>
        <strain evidence="2 4">ATCC 43197</strain>
    </source>
</reference>
<dbReference type="AlphaFoldDB" id="R2P8F7"/>